<feature type="transmembrane region" description="Helical" evidence="2">
    <location>
        <begin position="535"/>
        <end position="558"/>
    </location>
</feature>
<dbReference type="EMBL" id="AHKC01012616">
    <property type="protein sequence ID" value="EKF29825.1"/>
    <property type="molecule type" value="Genomic_DNA"/>
</dbReference>
<sequence length="802" mass="89244">MNRDFRKSKGDGKKKDGRRPSQRGFRDSSKALSISPPNLPGFCDADQTDPNSQKLSCELFTKVSNDANSGGAERHHPNPLKSRLLSEESFTSKIADGEERNCMGELFSSAVTSVKEFGRNFHNNDEEPKLHSPLFLPLAEFSLVPVSANKRTHSSRRSAFVCVSELSSSFDSREAPCKSLRESKVDCMPDKESGTVEGEEVLKTESQQQSWEKKISGVSSFYLTPFVEDAEREKKFLDAFNELSGDSARLTLLHFLWNKYFQPLERRRSYTAGNWDELRKLGPSENCCGFEVDRERLCLYISILRRKYRCFPCSFLLRAIYIILFWGVMYLFSPSAFSHGGLYFDTITTILFAGILGSFISRLIFVPSLVCITAAGILYGNIPRTAYLTSGISIEMCSFVNTFGMAVGVVRAGLSMNAQTFKKQFFPYILFGMLPLLSEALVNGFMSKMAFNYPNFNWAMLQGFIVSSAAPGVLAPALMELQNKGYGTKDGPGMLLLTSVLIEASISMLVIQLLVALEFSTVSTRFAIIAFPLQIIIGLIGGAVFGILVFYAVFYVLFMESERITLENGTSKLITMRHAEHVHNRCVLLLLLINLAIICASRYVSCVGGGIVMSLVLDVTFNVMCTQSGIHDHMELRSEVLQSFAKLWDYVAMPAMFAFAGAGINVHEIFDRRYIVQSIGIIMAGLAVRFIFAALTPFLTRMGFSWRELLFCGIGFLGKGSVQGAMGTVALIYATEMLREAKSPEEIAVAQKQLEYASLVRNAAVISTIIACPICSIFLHNFGERLLKRDAEELDIVMMNRT</sequence>
<dbReference type="PANTHER" id="PTHR31102">
    <property type="match status" value="1"/>
</dbReference>
<feature type="region of interest" description="Disordered" evidence="1">
    <location>
        <begin position="1"/>
        <end position="86"/>
    </location>
</feature>
<feature type="transmembrane region" description="Helical" evidence="2">
    <location>
        <begin position="647"/>
        <end position="666"/>
    </location>
</feature>
<feature type="compositionally biased region" description="Basic and acidic residues" evidence="1">
    <location>
        <begin position="1"/>
        <end position="14"/>
    </location>
</feature>
<feature type="transmembrane region" description="Helical" evidence="2">
    <location>
        <begin position="458"/>
        <end position="481"/>
    </location>
</feature>
<feature type="transmembrane region" description="Helical" evidence="2">
    <location>
        <begin position="678"/>
        <end position="698"/>
    </location>
</feature>
<feature type="transmembrane region" description="Helical" evidence="2">
    <location>
        <begin position="759"/>
        <end position="779"/>
    </location>
</feature>
<gene>
    <name evidence="3" type="ORF">MOQ_006374</name>
</gene>
<evidence type="ECO:0000313" key="4">
    <source>
        <dbReference type="Proteomes" id="UP000007350"/>
    </source>
</evidence>
<dbReference type="GO" id="GO:0098662">
    <property type="term" value="P:inorganic cation transmembrane transport"/>
    <property type="evidence" value="ECO:0007669"/>
    <property type="project" value="TreeGrafter"/>
</dbReference>
<feature type="transmembrane region" description="Helical" evidence="2">
    <location>
        <begin position="493"/>
        <end position="515"/>
    </location>
</feature>
<dbReference type="OrthoDB" id="423807at2759"/>
<keyword evidence="4" id="KW-1185">Reference proteome</keyword>
<proteinExistence type="predicted"/>
<feature type="transmembrane region" description="Helical" evidence="2">
    <location>
        <begin position="363"/>
        <end position="382"/>
    </location>
</feature>
<dbReference type="PANTHER" id="PTHR31102:SF1">
    <property type="entry name" value="CATION_H+ EXCHANGER DOMAIN-CONTAINING PROTEIN"/>
    <property type="match status" value="1"/>
</dbReference>
<feature type="transmembrane region" description="Helical" evidence="2">
    <location>
        <begin position="315"/>
        <end position="332"/>
    </location>
</feature>
<evidence type="ECO:0008006" key="5">
    <source>
        <dbReference type="Google" id="ProtNLM"/>
    </source>
</evidence>
<dbReference type="Proteomes" id="UP000007350">
    <property type="component" value="Unassembled WGS sequence"/>
</dbReference>
<comment type="caution">
    <text evidence="3">The sequence shown here is derived from an EMBL/GenBank/DDBJ whole genome shotgun (WGS) entry which is preliminary data.</text>
</comment>
<name>K2MRX7_TRYCR</name>
<evidence type="ECO:0000256" key="1">
    <source>
        <dbReference type="SAM" id="MobiDB-lite"/>
    </source>
</evidence>
<feature type="transmembrane region" description="Helical" evidence="2">
    <location>
        <begin position="710"/>
        <end position="734"/>
    </location>
</feature>
<accession>K2MRX7</accession>
<dbReference type="AlphaFoldDB" id="K2MRX7"/>
<reference evidence="3 4" key="1">
    <citation type="journal article" date="2012" name="BMC Genomics">
        <title>Comparative genomic analysis of human infective Trypanosoma cruzi lineages with the bat-restricted subspecies T. cruzi marinkellei.</title>
        <authorList>
            <person name="Franzen O."/>
            <person name="Talavera-Lopez C."/>
            <person name="Ochaya S."/>
            <person name="Butler C.E."/>
            <person name="Messenger L.A."/>
            <person name="Lewis M.D."/>
            <person name="Llewellyn M.S."/>
            <person name="Marinkelle C.J."/>
            <person name="Tyler K.M."/>
            <person name="Miles M.A."/>
            <person name="Andersson B."/>
        </authorList>
    </citation>
    <scope>NUCLEOTIDE SEQUENCE [LARGE SCALE GENOMIC DNA]</scope>
    <source>
        <strain evidence="3 4">B7</strain>
    </source>
</reference>
<organism evidence="3 4">
    <name type="scientific">Trypanosoma cruzi marinkellei</name>
    <dbReference type="NCBI Taxonomy" id="85056"/>
    <lineage>
        <taxon>Eukaryota</taxon>
        <taxon>Discoba</taxon>
        <taxon>Euglenozoa</taxon>
        <taxon>Kinetoplastea</taxon>
        <taxon>Metakinetoplastina</taxon>
        <taxon>Trypanosomatida</taxon>
        <taxon>Trypanosomatidae</taxon>
        <taxon>Trypanosoma</taxon>
        <taxon>Schizotrypanum</taxon>
    </lineage>
</organism>
<evidence type="ECO:0000256" key="2">
    <source>
        <dbReference type="SAM" id="Phobius"/>
    </source>
</evidence>
<evidence type="ECO:0000313" key="3">
    <source>
        <dbReference type="EMBL" id="EKF29825.1"/>
    </source>
</evidence>
<protein>
    <recommendedName>
        <fullName evidence="5">Cation/H+ exchanger domain-containing protein</fullName>
    </recommendedName>
</protein>
<keyword evidence="2" id="KW-1133">Transmembrane helix</keyword>
<feature type="transmembrane region" description="Helical" evidence="2">
    <location>
        <begin position="586"/>
        <end position="604"/>
    </location>
</feature>
<feature type="transmembrane region" description="Helical" evidence="2">
    <location>
        <begin position="425"/>
        <end position="446"/>
    </location>
</feature>
<keyword evidence="2" id="KW-0472">Membrane</keyword>
<keyword evidence="2" id="KW-0812">Transmembrane</keyword>
<dbReference type="InterPro" id="IPR051843">
    <property type="entry name" value="CPA1_transporter"/>
</dbReference>
<feature type="transmembrane region" description="Helical" evidence="2">
    <location>
        <begin position="338"/>
        <end position="356"/>
    </location>
</feature>
<feature type="transmembrane region" description="Helical" evidence="2">
    <location>
        <begin position="388"/>
        <end position="413"/>
    </location>
</feature>